<dbReference type="KEGG" id="awd:AWOD_p920_23"/>
<keyword evidence="2" id="KW-1003">Cell membrane</keyword>
<evidence type="ECO:0000256" key="3">
    <source>
        <dbReference type="ARBA" id="ARBA00022692"/>
    </source>
</evidence>
<dbReference type="Proteomes" id="UP000032427">
    <property type="component" value="Plasmid pAWOD920"/>
</dbReference>
<keyword evidence="10" id="KW-1185">Reference proteome</keyword>
<dbReference type="Pfam" id="PF10412">
    <property type="entry name" value="TrwB_AAD_bind"/>
    <property type="match status" value="1"/>
</dbReference>
<evidence type="ECO:0000259" key="8">
    <source>
        <dbReference type="Pfam" id="PF10412"/>
    </source>
</evidence>
<dbReference type="PANTHER" id="PTHR37937">
    <property type="entry name" value="CONJUGATIVE TRANSFER: DNA TRANSPORT"/>
    <property type="match status" value="1"/>
</dbReference>
<evidence type="ECO:0000256" key="7">
    <source>
        <dbReference type="SAM" id="Phobius"/>
    </source>
</evidence>
<name>A0A090IE65_9GAMM</name>
<reference evidence="10" key="1">
    <citation type="submission" date="2014-09" db="EMBL/GenBank/DDBJ databases">
        <authorList>
            <person name="Hjerde E."/>
        </authorList>
    </citation>
    <scope>NUCLEOTIDE SEQUENCE [LARGE SCALE GENOMIC DNA]</scope>
    <source>
        <strain evidence="10">06/09/139</strain>
        <plasmid evidence="10">pAWOD920</plasmid>
    </source>
</reference>
<keyword evidence="5 7" id="KW-0472">Membrane</keyword>
<dbReference type="PANTHER" id="PTHR37937:SF1">
    <property type="entry name" value="CONJUGATIVE TRANSFER: DNA TRANSPORT"/>
    <property type="match status" value="1"/>
</dbReference>
<evidence type="ECO:0000313" key="10">
    <source>
        <dbReference type="Proteomes" id="UP000032427"/>
    </source>
</evidence>
<sequence>MKKRTNTRPKARTSNFTRGGQILFHNIRMYLQIMGKLGSWAIITSSLFTLLYIYLFLDADTLKTTQYYWEVKTAYQLKGGEDMMTLNWNGQDFTNTLSHLRESKLLNDGYQQFKDTVLLCFAFAFVTSIAMLVLFTRFLERKGKEQTEDCLVRGVRVESPEKLIEELKKTNNMSDFRIDKQKVFVKNFEVYHVHIGGTTGAGKSVAIRKLLNEIRARGDKAVIYDKGCTFVSRFYDETTDVILNPFDERSAYWDIWQDAKHPTEFENHAMSLIPEHGDGDPFWVQSARTIFSSTAYKMQSDGKPCTTERLLELILTSQLEELTKYLDGTESASLVSDKIQKTAISIKSVLAAYIKSLRFLEGLDKPDKEGNPRRKFSIQDWVLDDNEKGFLFLTSNAKQHPSLRPLLSMWISIASTAILSLIESQTRRIWVIIDEAPSLHKLPELPSVLSEVRKHGGCFLLGFQSYAQFIKVYGQHAADEMMDLLNTRFYFRNPSAAMAKKTSEDLGEQDIELSKEQYSYGADSVRDGVSLGHQTITRPAVTASEVMQLDNLQCWLKTPGNYPITRLDLVFDPMPQVANAFVFREYESSEAMKKIDALLTHYQLGALTELDEKERKILLAIHNHQFEGDEDAQESEEERMKSSVTKQDKKDDQDIEKQKRKEEAQYRAQLATPEQHEIDADNTLDNNDIEL</sequence>
<feature type="region of interest" description="Disordered" evidence="6">
    <location>
        <begin position="627"/>
        <end position="691"/>
    </location>
</feature>
<evidence type="ECO:0000256" key="5">
    <source>
        <dbReference type="ARBA" id="ARBA00023136"/>
    </source>
</evidence>
<accession>A0A090IE65</accession>
<feature type="compositionally biased region" description="Basic and acidic residues" evidence="6">
    <location>
        <begin position="638"/>
        <end position="665"/>
    </location>
</feature>
<evidence type="ECO:0000256" key="4">
    <source>
        <dbReference type="ARBA" id="ARBA00022989"/>
    </source>
</evidence>
<keyword evidence="9" id="KW-0614">Plasmid</keyword>
<feature type="domain" description="Type IV secretion system coupling protein TraD DNA-binding" evidence="8">
    <location>
        <begin position="184"/>
        <end position="569"/>
    </location>
</feature>
<evidence type="ECO:0000256" key="2">
    <source>
        <dbReference type="ARBA" id="ARBA00022475"/>
    </source>
</evidence>
<dbReference type="OrthoDB" id="9803543at2"/>
<feature type="compositionally biased region" description="Acidic residues" evidence="6">
    <location>
        <begin position="628"/>
        <end position="637"/>
    </location>
</feature>
<evidence type="ECO:0000313" key="9">
    <source>
        <dbReference type="EMBL" id="CED57949.1"/>
    </source>
</evidence>
<feature type="transmembrane region" description="Helical" evidence="7">
    <location>
        <begin position="116"/>
        <end position="135"/>
    </location>
</feature>
<gene>
    <name evidence="9" type="primary">traD</name>
    <name evidence="9" type="ORF">AWOD_p920_23</name>
</gene>
<dbReference type="InterPro" id="IPR014128">
    <property type="entry name" value="T4SS_TraD"/>
</dbReference>
<dbReference type="InterPro" id="IPR027417">
    <property type="entry name" value="P-loop_NTPase"/>
</dbReference>
<dbReference type="GO" id="GO:0005886">
    <property type="term" value="C:plasma membrane"/>
    <property type="evidence" value="ECO:0007669"/>
    <property type="project" value="UniProtKB-SubCell"/>
</dbReference>
<comment type="subcellular location">
    <subcellularLocation>
        <location evidence="1">Cell membrane</location>
        <topology evidence="1">Multi-pass membrane protein</topology>
    </subcellularLocation>
</comment>
<dbReference type="Gene3D" id="1.10.8.80">
    <property type="entry name" value="Magnesium chelatase subunit I, C-Terminal domain"/>
    <property type="match status" value="1"/>
</dbReference>
<dbReference type="InterPro" id="IPR019476">
    <property type="entry name" value="T4SS_TraD_DNA-bd"/>
</dbReference>
<dbReference type="GeneID" id="28543593"/>
<keyword evidence="3 7" id="KW-0812">Transmembrane</keyword>
<geneLocation type="plasmid" evidence="9 10">
    <name>pAWOD920</name>
</geneLocation>
<dbReference type="EMBL" id="LN554848">
    <property type="protein sequence ID" value="CED57949.1"/>
    <property type="molecule type" value="Genomic_DNA"/>
</dbReference>
<proteinExistence type="predicted"/>
<evidence type="ECO:0000256" key="6">
    <source>
        <dbReference type="SAM" id="MobiDB-lite"/>
    </source>
</evidence>
<organism evidence="9 10">
    <name type="scientific">Aliivibrio wodanis</name>
    <dbReference type="NCBI Taxonomy" id="80852"/>
    <lineage>
        <taxon>Bacteria</taxon>
        <taxon>Pseudomonadati</taxon>
        <taxon>Pseudomonadota</taxon>
        <taxon>Gammaproteobacteria</taxon>
        <taxon>Vibrionales</taxon>
        <taxon>Vibrionaceae</taxon>
        <taxon>Aliivibrio</taxon>
    </lineage>
</organism>
<dbReference type="NCBIfam" id="TIGR02759">
    <property type="entry name" value="TraD_Ftype"/>
    <property type="match status" value="1"/>
</dbReference>
<dbReference type="PATRIC" id="fig|80852.17.peg.4182"/>
<feature type="transmembrane region" description="Helical" evidence="7">
    <location>
        <begin position="37"/>
        <end position="57"/>
    </location>
</feature>
<keyword evidence="4 7" id="KW-1133">Transmembrane helix</keyword>
<dbReference type="AlphaFoldDB" id="A0A090IE65"/>
<dbReference type="InterPro" id="IPR051539">
    <property type="entry name" value="T4SS-coupling_protein"/>
</dbReference>
<dbReference type="CDD" id="cd01127">
    <property type="entry name" value="TrwB_TraG_TraD_VirD4"/>
    <property type="match status" value="1"/>
</dbReference>
<dbReference type="Gene3D" id="3.40.50.300">
    <property type="entry name" value="P-loop containing nucleotide triphosphate hydrolases"/>
    <property type="match status" value="1"/>
</dbReference>
<dbReference type="HOGENOM" id="CLU_016763_2_0_6"/>
<evidence type="ECO:0000256" key="1">
    <source>
        <dbReference type="ARBA" id="ARBA00004651"/>
    </source>
</evidence>
<protein>
    <submittedName>
        <fullName evidence="9">Conjugative transfer protein TraD</fullName>
    </submittedName>
</protein>
<dbReference type="SUPFAM" id="SSF52540">
    <property type="entry name" value="P-loop containing nucleoside triphosphate hydrolases"/>
    <property type="match status" value="1"/>
</dbReference>